<protein>
    <submittedName>
        <fullName evidence="2">Uncharacterized protein</fullName>
    </submittedName>
</protein>
<reference evidence="2" key="1">
    <citation type="journal article" date="2023" name="Mol. Phylogenet. Evol.">
        <title>Genome-scale phylogeny and comparative genomics of the fungal order Sordariales.</title>
        <authorList>
            <person name="Hensen N."/>
            <person name="Bonometti L."/>
            <person name="Westerberg I."/>
            <person name="Brannstrom I.O."/>
            <person name="Guillou S."/>
            <person name="Cros-Aarteil S."/>
            <person name="Calhoun S."/>
            <person name="Haridas S."/>
            <person name="Kuo A."/>
            <person name="Mondo S."/>
            <person name="Pangilinan J."/>
            <person name="Riley R."/>
            <person name="LaButti K."/>
            <person name="Andreopoulos B."/>
            <person name="Lipzen A."/>
            <person name="Chen C."/>
            <person name="Yan M."/>
            <person name="Daum C."/>
            <person name="Ng V."/>
            <person name="Clum A."/>
            <person name="Steindorff A."/>
            <person name="Ohm R.A."/>
            <person name="Martin F."/>
            <person name="Silar P."/>
            <person name="Natvig D.O."/>
            <person name="Lalanne C."/>
            <person name="Gautier V."/>
            <person name="Ament-Velasquez S.L."/>
            <person name="Kruys A."/>
            <person name="Hutchinson M.I."/>
            <person name="Powell A.J."/>
            <person name="Barry K."/>
            <person name="Miller A.N."/>
            <person name="Grigoriev I.V."/>
            <person name="Debuchy R."/>
            <person name="Gladieux P."/>
            <person name="Hiltunen Thoren M."/>
            <person name="Johannesson H."/>
        </authorList>
    </citation>
    <scope>NUCLEOTIDE SEQUENCE</scope>
    <source>
        <strain evidence="2">CBS 508.74</strain>
    </source>
</reference>
<organism evidence="2 3">
    <name type="scientific">Canariomyces notabilis</name>
    <dbReference type="NCBI Taxonomy" id="2074819"/>
    <lineage>
        <taxon>Eukaryota</taxon>
        <taxon>Fungi</taxon>
        <taxon>Dikarya</taxon>
        <taxon>Ascomycota</taxon>
        <taxon>Pezizomycotina</taxon>
        <taxon>Sordariomycetes</taxon>
        <taxon>Sordariomycetidae</taxon>
        <taxon>Sordariales</taxon>
        <taxon>Chaetomiaceae</taxon>
        <taxon>Canariomyces</taxon>
    </lineage>
</organism>
<reference evidence="2" key="2">
    <citation type="submission" date="2023-05" db="EMBL/GenBank/DDBJ databases">
        <authorList>
            <consortium name="Lawrence Berkeley National Laboratory"/>
            <person name="Steindorff A."/>
            <person name="Hensen N."/>
            <person name="Bonometti L."/>
            <person name="Westerberg I."/>
            <person name="Brannstrom I.O."/>
            <person name="Guillou S."/>
            <person name="Cros-Aarteil S."/>
            <person name="Calhoun S."/>
            <person name="Haridas S."/>
            <person name="Kuo A."/>
            <person name="Mondo S."/>
            <person name="Pangilinan J."/>
            <person name="Riley R."/>
            <person name="Labutti K."/>
            <person name="Andreopoulos B."/>
            <person name="Lipzen A."/>
            <person name="Chen C."/>
            <person name="Yanf M."/>
            <person name="Daum C."/>
            <person name="Ng V."/>
            <person name="Clum A."/>
            <person name="Ohm R."/>
            <person name="Martin F."/>
            <person name="Silar P."/>
            <person name="Natvig D."/>
            <person name="Lalanne C."/>
            <person name="Gautier V."/>
            <person name="Ament-Velasquez S.L."/>
            <person name="Kruys A."/>
            <person name="Hutchinson M.I."/>
            <person name="Powell A.J."/>
            <person name="Barry K."/>
            <person name="Miller A.N."/>
            <person name="Grigoriev I.V."/>
            <person name="Debuchy R."/>
            <person name="Gladieux P."/>
            <person name="Thoren M.H."/>
            <person name="Johannesson H."/>
        </authorList>
    </citation>
    <scope>NUCLEOTIDE SEQUENCE</scope>
    <source>
        <strain evidence="2">CBS 508.74</strain>
    </source>
</reference>
<proteinExistence type="predicted"/>
<accession>A0AAN6YXJ8</accession>
<name>A0AAN6YXJ8_9PEZI</name>
<evidence type="ECO:0000313" key="3">
    <source>
        <dbReference type="Proteomes" id="UP001302812"/>
    </source>
</evidence>
<dbReference type="AlphaFoldDB" id="A0AAN6YXJ8"/>
<sequence length="203" mass="21760">MTQNHAVFSQREAARTASSAFHAAYNLYNFTTRAASKVSEAASAGTAALTSAVHSVTSSSSSVISAEQASRIQDYRSLLGEPEDGGGGGIANLSDAQSLTDSSEGPSGFESFEEVDVSKLESNLEEKRRWEEMLRKRREDEELNELIDQLDEMFEPTVLKVMAASGGGVAGRRGEGLGKVAMEISVVGDIQVDHDQRRGKDKG</sequence>
<evidence type="ECO:0000313" key="2">
    <source>
        <dbReference type="EMBL" id="KAK4117816.1"/>
    </source>
</evidence>
<comment type="caution">
    <text evidence="2">The sequence shown here is derived from an EMBL/GenBank/DDBJ whole genome shotgun (WGS) entry which is preliminary data.</text>
</comment>
<keyword evidence="3" id="KW-1185">Reference proteome</keyword>
<feature type="region of interest" description="Disordered" evidence="1">
    <location>
        <begin position="78"/>
        <end position="111"/>
    </location>
</feature>
<dbReference type="RefSeq" id="XP_064675386.1">
    <property type="nucleotide sequence ID" value="XM_064813366.1"/>
</dbReference>
<dbReference type="EMBL" id="MU853332">
    <property type="protein sequence ID" value="KAK4117816.1"/>
    <property type="molecule type" value="Genomic_DNA"/>
</dbReference>
<dbReference type="GeneID" id="89937491"/>
<dbReference type="Proteomes" id="UP001302812">
    <property type="component" value="Unassembled WGS sequence"/>
</dbReference>
<evidence type="ECO:0000256" key="1">
    <source>
        <dbReference type="SAM" id="MobiDB-lite"/>
    </source>
</evidence>
<gene>
    <name evidence="2" type="ORF">N656DRAFT_764951</name>
</gene>